<organism evidence="2 3">
    <name type="scientific">Brevundimonas nasdae</name>
    <dbReference type="NCBI Taxonomy" id="172043"/>
    <lineage>
        <taxon>Bacteria</taxon>
        <taxon>Pseudomonadati</taxon>
        <taxon>Pseudomonadota</taxon>
        <taxon>Alphaproteobacteria</taxon>
        <taxon>Caulobacterales</taxon>
        <taxon>Caulobacteraceae</taxon>
        <taxon>Brevundimonas</taxon>
    </lineage>
</organism>
<keyword evidence="1" id="KW-0472">Membrane</keyword>
<proteinExistence type="predicted"/>
<feature type="transmembrane region" description="Helical" evidence="1">
    <location>
        <begin position="240"/>
        <end position="262"/>
    </location>
</feature>
<name>A0ABX8TEB6_9CAUL</name>
<reference evidence="2 3" key="1">
    <citation type="submission" date="2021-07" db="EMBL/GenBank/DDBJ databases">
        <title>Isolation and characterization of bacteria from a gold mining with a capacity of golden bioaccumulation.</title>
        <authorList>
            <person name="Yang X.J."/>
        </authorList>
    </citation>
    <scope>NUCLEOTIDE SEQUENCE [LARGE SCALE GENOMIC DNA]</scope>
    <source>
        <strain evidence="2 3">Au29</strain>
    </source>
</reference>
<evidence type="ECO:0000313" key="3">
    <source>
        <dbReference type="Proteomes" id="UP000824334"/>
    </source>
</evidence>
<keyword evidence="3" id="KW-1185">Reference proteome</keyword>
<protein>
    <submittedName>
        <fullName evidence="2">ABC transporter permease</fullName>
    </submittedName>
</protein>
<accession>A0ABX8TEB6</accession>
<dbReference type="Proteomes" id="UP000824334">
    <property type="component" value="Chromosome"/>
</dbReference>
<dbReference type="GeneID" id="94376235"/>
<keyword evidence="1" id="KW-1133">Transmembrane helix</keyword>
<keyword evidence="1" id="KW-0812">Transmembrane</keyword>
<dbReference type="PANTHER" id="PTHR47755">
    <property type="entry name" value="CELL DIVISION PROTEIN FTSX"/>
    <property type="match status" value="1"/>
</dbReference>
<gene>
    <name evidence="2" type="ORF">KWG56_13195</name>
</gene>
<dbReference type="PANTHER" id="PTHR47755:SF1">
    <property type="entry name" value="CELL DIVISION PROTEIN FTSX"/>
    <property type="match status" value="1"/>
</dbReference>
<dbReference type="InterPro" id="IPR004513">
    <property type="entry name" value="FtsX"/>
</dbReference>
<feature type="transmembrane region" description="Helical" evidence="1">
    <location>
        <begin position="41"/>
        <end position="63"/>
    </location>
</feature>
<dbReference type="EMBL" id="CP080034">
    <property type="protein sequence ID" value="QYC09541.1"/>
    <property type="molecule type" value="Genomic_DNA"/>
</dbReference>
<sequence length="315" mass="31923">MIRLSVLRLPSLRLSSLGLSGFRLPSGRPGLLPPAAAGEPWLMTVIAVLCFLACLAAVAASAADRAAHGWARQLGSEATVQVRPRVGETGDTAAARAAETLAGVDGVEEAAALSRKDAEDLLRPWLGDAVLPDLPLPHLVTVRLKADAPASAVTLSRALAAAGLDATVDDHSLWRGEVERSAALITTLAGAAFLATAFAAAAAIAYATRAGLAAGRGVIETLSLNGATDGRIAWLFQRRFALLAAGAGAIGALLAALLLGFLRFLGGSGGLSQALPIAWGDLLLLSPCPLLAATVALLAARFAAMQVLGSARGKG</sequence>
<feature type="transmembrane region" description="Helical" evidence="1">
    <location>
        <begin position="282"/>
        <end position="304"/>
    </location>
</feature>
<dbReference type="RefSeq" id="WP_219355106.1">
    <property type="nucleotide sequence ID" value="NZ_CP080034.1"/>
</dbReference>
<evidence type="ECO:0000256" key="1">
    <source>
        <dbReference type="SAM" id="Phobius"/>
    </source>
</evidence>
<evidence type="ECO:0000313" key="2">
    <source>
        <dbReference type="EMBL" id="QYC09541.1"/>
    </source>
</evidence>